<dbReference type="InterPro" id="IPR023404">
    <property type="entry name" value="rSAM_horseshoe"/>
</dbReference>
<protein>
    <submittedName>
        <fullName evidence="7">Radical SAM protein</fullName>
    </submittedName>
</protein>
<evidence type="ECO:0000259" key="6">
    <source>
        <dbReference type="PROSITE" id="PS51918"/>
    </source>
</evidence>
<dbReference type="InterPro" id="IPR006638">
    <property type="entry name" value="Elp3/MiaA/NifB-like_rSAM"/>
</dbReference>
<evidence type="ECO:0000256" key="3">
    <source>
        <dbReference type="ARBA" id="ARBA00022723"/>
    </source>
</evidence>
<dbReference type="CDD" id="cd01335">
    <property type="entry name" value="Radical_SAM"/>
    <property type="match status" value="1"/>
</dbReference>
<dbReference type="SFLD" id="SFLDS00029">
    <property type="entry name" value="Radical_SAM"/>
    <property type="match status" value="1"/>
</dbReference>
<keyword evidence="3" id="KW-0479">Metal-binding</keyword>
<dbReference type="InterPro" id="IPR051198">
    <property type="entry name" value="BchE-like"/>
</dbReference>
<dbReference type="SFLD" id="SFLDG01123">
    <property type="entry name" value="methyltransferase_(Class_B)"/>
    <property type="match status" value="1"/>
</dbReference>
<accession>A0A7V4FIQ9</accession>
<dbReference type="SFLD" id="SFLDG01082">
    <property type="entry name" value="B12-binding_domain_containing"/>
    <property type="match status" value="1"/>
</dbReference>
<dbReference type="GO" id="GO:0005829">
    <property type="term" value="C:cytosol"/>
    <property type="evidence" value="ECO:0007669"/>
    <property type="project" value="TreeGrafter"/>
</dbReference>
<name>A0A7V4FIQ9_FERPE</name>
<dbReference type="PANTHER" id="PTHR43409">
    <property type="entry name" value="ANAEROBIC MAGNESIUM-PROTOPORPHYRIN IX MONOMETHYL ESTER CYCLASE-RELATED"/>
    <property type="match status" value="1"/>
</dbReference>
<evidence type="ECO:0000313" key="7">
    <source>
        <dbReference type="EMBL" id="HGQ76935.1"/>
    </source>
</evidence>
<comment type="cofactor">
    <cofactor evidence="1">
        <name>[4Fe-4S] cluster</name>
        <dbReference type="ChEBI" id="CHEBI:49883"/>
    </cofactor>
</comment>
<dbReference type="InterPro" id="IPR034466">
    <property type="entry name" value="Methyltransferase_Class_B"/>
</dbReference>
<dbReference type="SUPFAM" id="SSF102114">
    <property type="entry name" value="Radical SAM enzymes"/>
    <property type="match status" value="1"/>
</dbReference>
<keyword evidence="2" id="KW-0949">S-adenosyl-L-methionine</keyword>
<keyword evidence="4" id="KW-0408">Iron</keyword>
<dbReference type="Gene3D" id="3.80.30.20">
    <property type="entry name" value="tm_1862 like domain"/>
    <property type="match status" value="1"/>
</dbReference>
<feature type="domain" description="Radical SAM core" evidence="6">
    <location>
        <begin position="213"/>
        <end position="441"/>
    </location>
</feature>
<organism evidence="7">
    <name type="scientific">Fervidobacterium pennivorans</name>
    <dbReference type="NCBI Taxonomy" id="93466"/>
    <lineage>
        <taxon>Bacteria</taxon>
        <taxon>Thermotogati</taxon>
        <taxon>Thermotogota</taxon>
        <taxon>Thermotogae</taxon>
        <taxon>Thermotogales</taxon>
        <taxon>Fervidobacteriaceae</taxon>
        <taxon>Fervidobacterium</taxon>
    </lineage>
</organism>
<keyword evidence="5" id="KW-0411">Iron-sulfur</keyword>
<evidence type="ECO:0000256" key="1">
    <source>
        <dbReference type="ARBA" id="ARBA00001966"/>
    </source>
</evidence>
<dbReference type="GO" id="GO:0003824">
    <property type="term" value="F:catalytic activity"/>
    <property type="evidence" value="ECO:0007669"/>
    <property type="project" value="InterPro"/>
</dbReference>
<dbReference type="InterPro" id="IPR007197">
    <property type="entry name" value="rSAM"/>
</dbReference>
<comment type="caution">
    <text evidence="7">The sequence shown here is derived from an EMBL/GenBank/DDBJ whole genome shotgun (WGS) entry which is preliminary data.</text>
</comment>
<evidence type="ECO:0000256" key="4">
    <source>
        <dbReference type="ARBA" id="ARBA00023004"/>
    </source>
</evidence>
<reference evidence="7" key="1">
    <citation type="journal article" date="2020" name="mSystems">
        <title>Genome- and Community-Level Interaction Insights into Carbon Utilization and Element Cycling Functions of Hydrothermarchaeota in Hydrothermal Sediment.</title>
        <authorList>
            <person name="Zhou Z."/>
            <person name="Liu Y."/>
            <person name="Xu W."/>
            <person name="Pan J."/>
            <person name="Luo Z.H."/>
            <person name="Li M."/>
        </authorList>
    </citation>
    <scope>NUCLEOTIDE SEQUENCE [LARGE SCALE GENOMIC DNA]</scope>
    <source>
        <strain evidence="7">SpSt-640</strain>
    </source>
</reference>
<dbReference type="GO" id="GO:0051539">
    <property type="term" value="F:4 iron, 4 sulfur cluster binding"/>
    <property type="evidence" value="ECO:0007669"/>
    <property type="project" value="UniProtKB-KW"/>
</dbReference>
<evidence type="ECO:0000256" key="5">
    <source>
        <dbReference type="ARBA" id="ARBA00023014"/>
    </source>
</evidence>
<dbReference type="PROSITE" id="PS51918">
    <property type="entry name" value="RADICAL_SAM"/>
    <property type="match status" value="1"/>
</dbReference>
<proteinExistence type="predicted"/>
<dbReference type="AlphaFoldDB" id="A0A7V4FIQ9"/>
<sequence>MREPKILLLNLPSPADQRLWRDDAGGFGVAIYVPQKFKNGRETTLHPFFPYASALLLKAGYEFKVYDCQRLRLCSTDEVLALIRKENPDIIFSIISLPSIWSDLSVLTEIKKILQNVWTIGVGTVCRVIQGEVLCKGGVDAVLRNEFPHVSGIIELIEALQRRQDLKDVKGVSYIKNGQIIDNPALPELNINDLPEACYDFTPLDGYETFTDKYGERFAYVSILDSKGCPYKCFYCPYPLGYGEKWSFRSPKSIADEMERLHNNYNIKGFAFRGQSFAYNKEQAIKICDEIIKRNLDIAWICESRVNEISKELLLKMKKAGCRRIHYGVETGDPETLKIAKAGVQLETIERAFKLSKEMDVLTQAHIILGWPDETIETIENTRKLILKLDPDILNVNFLTPYPGTKLYEVALQNSLLITTDWSKFTSHDIVIKTKNLSTTELFKLKNKIVQDFLKQRLKKLLLDISAYKRPYYLLNSARKMIEEIVFPQPIDGST</sequence>
<evidence type="ECO:0000256" key="2">
    <source>
        <dbReference type="ARBA" id="ARBA00022691"/>
    </source>
</evidence>
<dbReference type="GO" id="GO:0046872">
    <property type="term" value="F:metal ion binding"/>
    <property type="evidence" value="ECO:0007669"/>
    <property type="project" value="UniProtKB-KW"/>
</dbReference>
<dbReference type="EMBL" id="DTBH01000072">
    <property type="protein sequence ID" value="HGQ76935.1"/>
    <property type="molecule type" value="Genomic_DNA"/>
</dbReference>
<gene>
    <name evidence="7" type="ORF">ENU12_03270</name>
</gene>
<dbReference type="SMART" id="SM00729">
    <property type="entry name" value="Elp3"/>
    <property type="match status" value="1"/>
</dbReference>
<dbReference type="Pfam" id="PF04055">
    <property type="entry name" value="Radical_SAM"/>
    <property type="match status" value="1"/>
</dbReference>
<dbReference type="InterPro" id="IPR058240">
    <property type="entry name" value="rSAM_sf"/>
</dbReference>
<dbReference type="PANTHER" id="PTHR43409:SF16">
    <property type="entry name" value="SLR0320 PROTEIN"/>
    <property type="match status" value="1"/>
</dbReference>